<keyword evidence="9" id="KW-1185">Reference proteome</keyword>
<evidence type="ECO:0000256" key="4">
    <source>
        <dbReference type="ARBA" id="ARBA00022989"/>
    </source>
</evidence>
<protein>
    <submittedName>
        <fullName evidence="8">ABC-3 protein</fullName>
    </submittedName>
</protein>
<keyword evidence="3 6" id="KW-0812">Transmembrane</keyword>
<dbReference type="SUPFAM" id="SSF81345">
    <property type="entry name" value="ABC transporter involved in vitamin B12 uptake, BtuC"/>
    <property type="match status" value="1"/>
</dbReference>
<evidence type="ECO:0000256" key="3">
    <source>
        <dbReference type="ARBA" id="ARBA00022692"/>
    </source>
</evidence>
<dbReference type="InterPro" id="IPR037294">
    <property type="entry name" value="ABC_BtuC-like"/>
</dbReference>
<keyword evidence="5 7" id="KW-0472">Membrane</keyword>
<dbReference type="Pfam" id="PF00950">
    <property type="entry name" value="ABC-3"/>
    <property type="match status" value="1"/>
</dbReference>
<name>F4GKP8_PARC1</name>
<dbReference type="Gene3D" id="1.10.3470.10">
    <property type="entry name" value="ABC transporter involved in vitamin B12 uptake, BtuC"/>
    <property type="match status" value="1"/>
</dbReference>
<dbReference type="AlphaFoldDB" id="F4GKP8"/>
<proteinExistence type="inferred from homology"/>
<evidence type="ECO:0000313" key="9">
    <source>
        <dbReference type="Proteomes" id="UP000007939"/>
    </source>
</evidence>
<feature type="transmembrane region" description="Helical" evidence="7">
    <location>
        <begin position="168"/>
        <end position="186"/>
    </location>
</feature>
<feature type="transmembrane region" description="Helical" evidence="7">
    <location>
        <begin position="87"/>
        <end position="108"/>
    </location>
</feature>
<dbReference type="GO" id="GO:0010043">
    <property type="term" value="P:response to zinc ion"/>
    <property type="evidence" value="ECO:0007669"/>
    <property type="project" value="TreeGrafter"/>
</dbReference>
<dbReference type="RefSeq" id="WP_013738853.1">
    <property type="nucleotide sequence ID" value="NC_015436.1"/>
</dbReference>
<reference evidence="9" key="1">
    <citation type="submission" date="2011-04" db="EMBL/GenBank/DDBJ databases">
        <title>The complete genome of Spirochaeta coccoides DSM 17374.</title>
        <authorList>
            <person name="Lucas S."/>
            <person name="Copeland A."/>
            <person name="Lapidus A."/>
            <person name="Bruce D."/>
            <person name="Goodwin L."/>
            <person name="Pitluck S."/>
            <person name="Peters L."/>
            <person name="Kyrpides N."/>
            <person name="Mavromatis K."/>
            <person name="Pagani I."/>
            <person name="Ivanova N."/>
            <person name="Ovchinnikova G."/>
            <person name="Lu M."/>
            <person name="Detter J.C."/>
            <person name="Tapia R."/>
            <person name="Han C."/>
            <person name="Land M."/>
            <person name="Hauser L."/>
            <person name="Markowitz V."/>
            <person name="Cheng J.-F."/>
            <person name="Hugenholtz P."/>
            <person name="Woyke T."/>
            <person name="Wu D."/>
            <person name="Spring S."/>
            <person name="Schroeder M."/>
            <person name="Brambilla E."/>
            <person name="Klenk H.-P."/>
            <person name="Eisen J.A."/>
        </authorList>
    </citation>
    <scope>NUCLEOTIDE SEQUENCE [LARGE SCALE GENOMIC DNA]</scope>
    <source>
        <strain evidence="9">ATCC BAA-1237 / DSM 17374 / SPN1</strain>
    </source>
</reference>
<accession>F4GKP8</accession>
<dbReference type="OrthoDB" id="9798540at2"/>
<dbReference type="KEGG" id="scc:Spico_0223"/>
<feature type="transmembrane region" description="Helical" evidence="7">
    <location>
        <begin position="192"/>
        <end position="210"/>
    </location>
</feature>
<dbReference type="GO" id="GO:0055085">
    <property type="term" value="P:transmembrane transport"/>
    <property type="evidence" value="ECO:0007669"/>
    <property type="project" value="InterPro"/>
</dbReference>
<dbReference type="Proteomes" id="UP000007939">
    <property type="component" value="Chromosome"/>
</dbReference>
<feature type="transmembrane region" description="Helical" evidence="7">
    <location>
        <begin position="217"/>
        <end position="238"/>
    </location>
</feature>
<evidence type="ECO:0000256" key="7">
    <source>
        <dbReference type="SAM" id="Phobius"/>
    </source>
</evidence>
<dbReference type="PANTHER" id="PTHR30477">
    <property type="entry name" value="ABC-TRANSPORTER METAL-BINDING PROTEIN"/>
    <property type="match status" value="1"/>
</dbReference>
<gene>
    <name evidence="8" type="ordered locus">Spico_0223</name>
</gene>
<reference evidence="8 9" key="2">
    <citation type="journal article" date="2012" name="Stand. Genomic Sci.">
        <title>Complete genome sequence of the termite hindgut bacterium Spirochaeta coccoides type strain (SPN1(T)), reclassification in the genus Sphaerochaeta as Sphaerochaeta coccoides comb. nov. and emendations of the family Spirochaetaceae and the genus Sphaerochaeta.</title>
        <authorList>
            <person name="Abt B."/>
            <person name="Han C."/>
            <person name="Scheuner C."/>
            <person name="Lu M."/>
            <person name="Lapidus A."/>
            <person name="Nolan M."/>
            <person name="Lucas S."/>
            <person name="Hammon N."/>
            <person name="Deshpande S."/>
            <person name="Cheng J.F."/>
            <person name="Tapia R."/>
            <person name="Goodwin L.A."/>
            <person name="Pitluck S."/>
            <person name="Liolios K."/>
            <person name="Pagani I."/>
            <person name="Ivanova N."/>
            <person name="Mavromatis K."/>
            <person name="Mikhailova N."/>
            <person name="Huntemann M."/>
            <person name="Pati A."/>
            <person name="Chen A."/>
            <person name="Palaniappan K."/>
            <person name="Land M."/>
            <person name="Hauser L."/>
            <person name="Brambilla E.M."/>
            <person name="Rohde M."/>
            <person name="Spring S."/>
            <person name="Gronow S."/>
            <person name="Goker M."/>
            <person name="Woyke T."/>
            <person name="Bristow J."/>
            <person name="Eisen J.A."/>
            <person name="Markowitz V."/>
            <person name="Hugenholtz P."/>
            <person name="Kyrpides N.C."/>
            <person name="Klenk H.P."/>
            <person name="Detter J.C."/>
        </authorList>
    </citation>
    <scope>NUCLEOTIDE SEQUENCE [LARGE SCALE GENOMIC DNA]</scope>
    <source>
        <strain evidence="9">ATCC BAA-1237 / DSM 17374 / SPN1</strain>
    </source>
</reference>
<evidence type="ECO:0000256" key="2">
    <source>
        <dbReference type="ARBA" id="ARBA00008034"/>
    </source>
</evidence>
<dbReference type="STRING" id="760011.Spico_0223"/>
<dbReference type="eggNOG" id="COG1108">
    <property type="taxonomic scope" value="Bacteria"/>
</dbReference>
<dbReference type="InterPro" id="IPR001626">
    <property type="entry name" value="ABC_TroCD"/>
</dbReference>
<feature type="transmembrane region" description="Helical" evidence="7">
    <location>
        <begin position="51"/>
        <end position="75"/>
    </location>
</feature>
<comment type="similarity">
    <text evidence="2 6">Belongs to the ABC-3 integral membrane protein family.</text>
</comment>
<feature type="transmembrane region" description="Helical" evidence="7">
    <location>
        <begin position="128"/>
        <end position="148"/>
    </location>
</feature>
<dbReference type="PANTHER" id="PTHR30477:SF0">
    <property type="entry name" value="METAL TRANSPORT SYSTEM MEMBRANE PROTEIN TM_0125-RELATED"/>
    <property type="match status" value="1"/>
</dbReference>
<evidence type="ECO:0000256" key="5">
    <source>
        <dbReference type="ARBA" id="ARBA00023136"/>
    </source>
</evidence>
<keyword evidence="4 7" id="KW-1133">Transmembrane helix</keyword>
<evidence type="ECO:0000256" key="1">
    <source>
        <dbReference type="ARBA" id="ARBA00004141"/>
    </source>
</evidence>
<feature type="transmembrane region" description="Helical" evidence="7">
    <location>
        <begin position="244"/>
        <end position="263"/>
    </location>
</feature>
<sequence>MSMFQYEFMRVALATGFLLALIMPCIGIILVLRRLSMLGDTLSHASLAGVAVGLIGGFNPVLGALGASLLAAFSIDGLRKIFPRYQELSIAIMMSIGIGLAGILSGFVRNTTSFTSFLFGSIVAISRTELILTVIACIVVLASFIIMYRQLLYISFDENAARRSGIPVRLVTGIFTFLTAVTISLAARTVGALIVASLLVIPVATALQVAKSYKQTVLYAIFFGELAMLPGLAIAWYFDLKPGGTIVLTSVAILLLVFAYSHIRKTLGK</sequence>
<keyword evidence="6" id="KW-0813">Transport</keyword>
<dbReference type="HOGENOM" id="CLU_028808_3_1_12"/>
<comment type="subcellular location">
    <subcellularLocation>
        <location evidence="6">Cell membrane</location>
        <topology evidence="6">Multi-pass membrane protein</topology>
    </subcellularLocation>
    <subcellularLocation>
        <location evidence="1">Membrane</location>
        <topology evidence="1">Multi-pass membrane protein</topology>
    </subcellularLocation>
</comment>
<evidence type="ECO:0000256" key="6">
    <source>
        <dbReference type="RuleBase" id="RU003943"/>
    </source>
</evidence>
<dbReference type="EMBL" id="CP002659">
    <property type="protein sequence ID" value="AEC01457.1"/>
    <property type="molecule type" value="Genomic_DNA"/>
</dbReference>
<organism evidence="8 9">
    <name type="scientific">Parasphaerochaeta coccoides (strain ATCC BAA-1237 / DSM 17374 / SPN1)</name>
    <name type="common">Sphaerochaeta coccoides</name>
    <dbReference type="NCBI Taxonomy" id="760011"/>
    <lineage>
        <taxon>Bacteria</taxon>
        <taxon>Pseudomonadati</taxon>
        <taxon>Spirochaetota</taxon>
        <taxon>Spirochaetia</taxon>
        <taxon>Spirochaetales</taxon>
        <taxon>Sphaerochaetaceae</taxon>
        <taxon>Parasphaerochaeta</taxon>
    </lineage>
</organism>
<dbReference type="GO" id="GO:0043190">
    <property type="term" value="C:ATP-binding cassette (ABC) transporter complex"/>
    <property type="evidence" value="ECO:0007669"/>
    <property type="project" value="InterPro"/>
</dbReference>
<evidence type="ECO:0000313" key="8">
    <source>
        <dbReference type="EMBL" id="AEC01457.1"/>
    </source>
</evidence>